<accession>A0A4U0N9B4</accession>
<feature type="region of interest" description="Disordered" evidence="1">
    <location>
        <begin position="30"/>
        <end position="61"/>
    </location>
</feature>
<protein>
    <submittedName>
        <fullName evidence="3">Uncharacterized protein</fullName>
    </submittedName>
</protein>
<feature type="compositionally biased region" description="Basic and acidic residues" evidence="1">
    <location>
        <begin position="39"/>
        <end position="54"/>
    </location>
</feature>
<comment type="caution">
    <text evidence="3">The sequence shown here is derived from an EMBL/GenBank/DDBJ whole genome shotgun (WGS) entry which is preliminary data.</text>
</comment>
<feature type="signal peptide" evidence="2">
    <location>
        <begin position="1"/>
        <end position="26"/>
    </location>
</feature>
<feature type="chain" id="PRO_5020911128" evidence="2">
    <location>
        <begin position="27"/>
        <end position="200"/>
    </location>
</feature>
<name>A0A4U0N9B4_9ACTN</name>
<keyword evidence="2" id="KW-0732">Signal</keyword>
<dbReference type="RefSeq" id="WP_136742097.1">
    <property type="nucleotide sequence ID" value="NZ_SUMB01000008.1"/>
</dbReference>
<keyword evidence="4" id="KW-1185">Reference proteome</keyword>
<evidence type="ECO:0000313" key="4">
    <source>
        <dbReference type="Proteomes" id="UP000308697"/>
    </source>
</evidence>
<gene>
    <name evidence="3" type="ORF">FCH28_23580</name>
</gene>
<evidence type="ECO:0000256" key="1">
    <source>
        <dbReference type="SAM" id="MobiDB-lite"/>
    </source>
</evidence>
<dbReference type="Proteomes" id="UP000308697">
    <property type="component" value="Unassembled WGS sequence"/>
</dbReference>
<dbReference type="OrthoDB" id="4350385at2"/>
<dbReference type="AlphaFoldDB" id="A0A4U0N9B4"/>
<sequence length="200" mass="20696">MQRVPHPRLIALAGTVVLAVAVPLAAATAGPADGLTSDTRPDRAAERTKTDKSVKPAAARGAGDTVAGKVLADLGLPLLPEGRRTTRCGPELASPQGIEAQTCVLAERGLTWARTYYRNPTGAPLRAVLTLLRPDGRTIQVHCEVAAEDVPGMCETPTGATVRKDRLPYGAVAEIADAAGERLLLRSGGNSAPHDAGSGR</sequence>
<reference evidence="3 4" key="1">
    <citation type="submission" date="2019-04" db="EMBL/GenBank/DDBJ databases">
        <title>Streptomyces piniterrae sp. nov., a heliquinomycin-producing actinomycete isolated from rhizosphere soil of Pinus yunnanensis.</title>
        <authorList>
            <person name="Zhuang X."/>
            <person name="Zhao J."/>
        </authorList>
    </citation>
    <scope>NUCLEOTIDE SEQUENCE [LARGE SCALE GENOMIC DNA]</scope>
    <source>
        <strain evidence="4">jys28</strain>
    </source>
</reference>
<evidence type="ECO:0000313" key="3">
    <source>
        <dbReference type="EMBL" id="TJZ50276.1"/>
    </source>
</evidence>
<evidence type="ECO:0000256" key="2">
    <source>
        <dbReference type="SAM" id="SignalP"/>
    </source>
</evidence>
<organism evidence="3 4">
    <name type="scientific">Streptomyces piniterrae</name>
    <dbReference type="NCBI Taxonomy" id="2571125"/>
    <lineage>
        <taxon>Bacteria</taxon>
        <taxon>Bacillati</taxon>
        <taxon>Actinomycetota</taxon>
        <taxon>Actinomycetes</taxon>
        <taxon>Kitasatosporales</taxon>
        <taxon>Streptomycetaceae</taxon>
        <taxon>Streptomyces</taxon>
    </lineage>
</organism>
<proteinExistence type="predicted"/>
<dbReference type="EMBL" id="SUMB01000008">
    <property type="protein sequence ID" value="TJZ50276.1"/>
    <property type="molecule type" value="Genomic_DNA"/>
</dbReference>